<dbReference type="EMBL" id="JAIWYP010000003">
    <property type="protein sequence ID" value="KAH3852350.1"/>
    <property type="molecule type" value="Genomic_DNA"/>
</dbReference>
<feature type="transmembrane region" description="Helical" evidence="7">
    <location>
        <begin position="206"/>
        <end position="227"/>
    </location>
</feature>
<dbReference type="GO" id="GO:0005337">
    <property type="term" value="F:nucleoside transmembrane transporter activity"/>
    <property type="evidence" value="ECO:0007669"/>
    <property type="project" value="InterPro"/>
</dbReference>
<comment type="caution">
    <text evidence="8">The sequence shown here is derived from an EMBL/GenBank/DDBJ whole genome shotgun (WGS) entry which is preliminary data.</text>
</comment>
<dbReference type="AlphaFoldDB" id="A0A9D4L5G1"/>
<dbReference type="Pfam" id="PF01733">
    <property type="entry name" value="Nucleoside_tran"/>
    <property type="match status" value="1"/>
</dbReference>
<dbReference type="PRINTS" id="PR01130">
    <property type="entry name" value="DERENTRNSPRT"/>
</dbReference>
<feature type="transmembrane region" description="Helical" evidence="7">
    <location>
        <begin position="106"/>
        <end position="126"/>
    </location>
</feature>
<name>A0A9D4L5G1_DREPO</name>
<evidence type="ECO:0000256" key="5">
    <source>
        <dbReference type="ARBA" id="ARBA00022989"/>
    </source>
</evidence>
<evidence type="ECO:0000313" key="9">
    <source>
        <dbReference type="Proteomes" id="UP000828390"/>
    </source>
</evidence>
<feature type="transmembrane region" description="Helical" evidence="7">
    <location>
        <begin position="138"/>
        <end position="167"/>
    </location>
</feature>
<evidence type="ECO:0008006" key="10">
    <source>
        <dbReference type="Google" id="ProtNLM"/>
    </source>
</evidence>
<evidence type="ECO:0000256" key="7">
    <source>
        <dbReference type="SAM" id="Phobius"/>
    </source>
</evidence>
<dbReference type="PANTHER" id="PTHR10332">
    <property type="entry name" value="EQUILIBRATIVE NUCLEOSIDE TRANSPORTER"/>
    <property type="match status" value="1"/>
</dbReference>
<dbReference type="GO" id="GO:0005886">
    <property type="term" value="C:plasma membrane"/>
    <property type="evidence" value="ECO:0007669"/>
    <property type="project" value="TreeGrafter"/>
</dbReference>
<keyword evidence="4 7" id="KW-0812">Transmembrane</keyword>
<evidence type="ECO:0000256" key="6">
    <source>
        <dbReference type="ARBA" id="ARBA00023136"/>
    </source>
</evidence>
<comment type="subcellular location">
    <subcellularLocation>
        <location evidence="1">Membrane</location>
        <topology evidence="1">Multi-pass membrane protein</topology>
    </subcellularLocation>
</comment>
<keyword evidence="5 7" id="KW-1133">Transmembrane helix</keyword>
<feature type="transmembrane region" description="Helical" evidence="7">
    <location>
        <begin position="415"/>
        <end position="438"/>
    </location>
</feature>
<evidence type="ECO:0000256" key="1">
    <source>
        <dbReference type="ARBA" id="ARBA00004141"/>
    </source>
</evidence>
<feature type="transmembrane region" description="Helical" evidence="7">
    <location>
        <begin position="78"/>
        <end position="99"/>
    </location>
</feature>
<sequence>MDTSSDPLLPETHGPIPKDRFHLVYMIFCLLGLGALIPWNFFITANAYFKYKLRNTTVSEQQYLEPQYETQLQTMFEGYLTVASTVPNLAFNFITAMLISRIGLKVRMVTALVLMITIFLVTVILVKMDTDTWQPTFFWITMVSCVLINIGSSILSTSLFGLASLFPGKYMQAVMSGQALGGVFAAISNLVTLSVGSGVILSGLSYFLIALFTIAVSLIGFASLYCIDYSRYHILEIGETFNVQVNGVNGEDSIDTVNTQKGCFQTKLILKRVWKEGLSVCIVFLVTLSCYPAISSSIMSLSTGNTEWLEKYFTALVCFLLMNCGDYAGRIISGYLKWPKFGQSNMLLILALLRVAFIPLLMYCNVQPRSDPVVFNSDIYPVVFILLLGLTNGHFGTLAMMYGPGKVMPDQAERTGAIMSSFLTTGLVIGSLLAILLMKAL</sequence>
<organism evidence="8 9">
    <name type="scientific">Dreissena polymorpha</name>
    <name type="common">Zebra mussel</name>
    <name type="synonym">Mytilus polymorpha</name>
    <dbReference type="NCBI Taxonomy" id="45954"/>
    <lineage>
        <taxon>Eukaryota</taxon>
        <taxon>Metazoa</taxon>
        <taxon>Spiralia</taxon>
        <taxon>Lophotrochozoa</taxon>
        <taxon>Mollusca</taxon>
        <taxon>Bivalvia</taxon>
        <taxon>Autobranchia</taxon>
        <taxon>Heteroconchia</taxon>
        <taxon>Euheterodonta</taxon>
        <taxon>Imparidentia</taxon>
        <taxon>Neoheterodontei</taxon>
        <taxon>Myida</taxon>
        <taxon>Dreissenoidea</taxon>
        <taxon>Dreissenidae</taxon>
        <taxon>Dreissena</taxon>
    </lineage>
</organism>
<dbReference type="PANTHER" id="PTHR10332:SF88">
    <property type="entry name" value="EQUILIBRATIVE NUCLEOSIDE TRANSPORTER 1, ISOFORM A"/>
    <property type="match status" value="1"/>
</dbReference>
<gene>
    <name evidence="8" type="ORF">DPMN_094856</name>
</gene>
<dbReference type="SUPFAM" id="SSF103473">
    <property type="entry name" value="MFS general substrate transporter"/>
    <property type="match status" value="1"/>
</dbReference>
<feature type="transmembrane region" description="Helical" evidence="7">
    <location>
        <begin position="23"/>
        <end position="43"/>
    </location>
</feature>
<proteinExistence type="inferred from homology"/>
<reference evidence="8" key="2">
    <citation type="submission" date="2020-11" db="EMBL/GenBank/DDBJ databases">
        <authorList>
            <person name="McCartney M.A."/>
            <person name="Auch B."/>
            <person name="Kono T."/>
            <person name="Mallez S."/>
            <person name="Becker A."/>
            <person name="Gohl D.M."/>
            <person name="Silverstein K.A.T."/>
            <person name="Koren S."/>
            <person name="Bechman K.B."/>
            <person name="Herman A."/>
            <person name="Abrahante J.E."/>
            <person name="Garbe J."/>
        </authorList>
    </citation>
    <scope>NUCLEOTIDE SEQUENCE</scope>
    <source>
        <strain evidence="8">Duluth1</strain>
        <tissue evidence="8">Whole animal</tissue>
    </source>
</reference>
<dbReference type="InterPro" id="IPR002259">
    <property type="entry name" value="Eqnu_transpt"/>
</dbReference>
<evidence type="ECO:0000313" key="8">
    <source>
        <dbReference type="EMBL" id="KAH3852350.1"/>
    </source>
</evidence>
<evidence type="ECO:0000256" key="4">
    <source>
        <dbReference type="ARBA" id="ARBA00022692"/>
    </source>
</evidence>
<keyword evidence="6 7" id="KW-0472">Membrane</keyword>
<protein>
    <recommendedName>
        <fullName evidence="10">Equilibrative nucleoside transporter 3</fullName>
    </recommendedName>
</protein>
<keyword evidence="9" id="KW-1185">Reference proteome</keyword>
<feature type="transmembrane region" description="Helical" evidence="7">
    <location>
        <begin position="179"/>
        <end position="200"/>
    </location>
</feature>
<dbReference type="Proteomes" id="UP000828390">
    <property type="component" value="Unassembled WGS sequence"/>
</dbReference>
<comment type="similarity">
    <text evidence="2">Belongs to the SLC29A/ENT transporter (TC 2.A.57) family.</text>
</comment>
<evidence type="ECO:0000256" key="3">
    <source>
        <dbReference type="ARBA" id="ARBA00022448"/>
    </source>
</evidence>
<dbReference type="InterPro" id="IPR036259">
    <property type="entry name" value="MFS_trans_sf"/>
</dbReference>
<evidence type="ECO:0000256" key="2">
    <source>
        <dbReference type="ARBA" id="ARBA00007965"/>
    </source>
</evidence>
<dbReference type="OrthoDB" id="46396at2759"/>
<keyword evidence="3" id="KW-0813">Transport</keyword>
<dbReference type="PIRSF" id="PIRSF016379">
    <property type="entry name" value="ENT"/>
    <property type="match status" value="1"/>
</dbReference>
<dbReference type="Gene3D" id="1.20.1250.20">
    <property type="entry name" value="MFS general substrate transporter like domains"/>
    <property type="match status" value="1"/>
</dbReference>
<feature type="transmembrane region" description="Helical" evidence="7">
    <location>
        <begin position="277"/>
        <end position="300"/>
    </location>
</feature>
<feature type="transmembrane region" description="Helical" evidence="7">
    <location>
        <begin position="382"/>
        <end position="403"/>
    </location>
</feature>
<reference evidence="8" key="1">
    <citation type="journal article" date="2019" name="bioRxiv">
        <title>The Genome of the Zebra Mussel, Dreissena polymorpha: A Resource for Invasive Species Research.</title>
        <authorList>
            <person name="McCartney M.A."/>
            <person name="Auch B."/>
            <person name="Kono T."/>
            <person name="Mallez S."/>
            <person name="Zhang Y."/>
            <person name="Obille A."/>
            <person name="Becker A."/>
            <person name="Abrahante J.E."/>
            <person name="Garbe J."/>
            <person name="Badalamenti J.P."/>
            <person name="Herman A."/>
            <person name="Mangelson H."/>
            <person name="Liachko I."/>
            <person name="Sullivan S."/>
            <person name="Sone E.D."/>
            <person name="Koren S."/>
            <person name="Silverstein K.A.T."/>
            <person name="Beckman K.B."/>
            <person name="Gohl D.M."/>
        </authorList>
    </citation>
    <scope>NUCLEOTIDE SEQUENCE</scope>
    <source>
        <strain evidence="8">Duluth1</strain>
        <tissue evidence="8">Whole animal</tissue>
    </source>
</reference>
<feature type="transmembrane region" description="Helical" evidence="7">
    <location>
        <begin position="344"/>
        <end position="362"/>
    </location>
</feature>
<accession>A0A9D4L5G1</accession>